<proteinExistence type="predicted"/>
<gene>
    <name evidence="1" type="ORF">PFISCL1PPCAC_9235</name>
</gene>
<accession>A0AAV5VI57</accession>
<feature type="non-terminal residue" evidence="1">
    <location>
        <position position="70"/>
    </location>
</feature>
<evidence type="ECO:0000313" key="2">
    <source>
        <dbReference type="Proteomes" id="UP001432322"/>
    </source>
</evidence>
<keyword evidence="2" id="KW-1185">Reference proteome</keyword>
<evidence type="ECO:0000313" key="1">
    <source>
        <dbReference type="EMBL" id="GMT17938.1"/>
    </source>
</evidence>
<protein>
    <submittedName>
        <fullName evidence="1">Uncharacterized protein</fullName>
    </submittedName>
</protein>
<organism evidence="1 2">
    <name type="scientific">Pristionchus fissidentatus</name>
    <dbReference type="NCBI Taxonomy" id="1538716"/>
    <lineage>
        <taxon>Eukaryota</taxon>
        <taxon>Metazoa</taxon>
        <taxon>Ecdysozoa</taxon>
        <taxon>Nematoda</taxon>
        <taxon>Chromadorea</taxon>
        <taxon>Rhabditida</taxon>
        <taxon>Rhabditina</taxon>
        <taxon>Diplogasteromorpha</taxon>
        <taxon>Diplogasteroidea</taxon>
        <taxon>Neodiplogasteridae</taxon>
        <taxon>Pristionchus</taxon>
    </lineage>
</organism>
<dbReference type="EMBL" id="BTSY01000003">
    <property type="protein sequence ID" value="GMT17938.1"/>
    <property type="molecule type" value="Genomic_DNA"/>
</dbReference>
<comment type="caution">
    <text evidence="1">The sequence shown here is derived from an EMBL/GenBank/DDBJ whole genome shotgun (WGS) entry which is preliminary data.</text>
</comment>
<reference evidence="1" key="1">
    <citation type="submission" date="2023-10" db="EMBL/GenBank/DDBJ databases">
        <title>Genome assembly of Pristionchus species.</title>
        <authorList>
            <person name="Yoshida K."/>
            <person name="Sommer R.J."/>
        </authorList>
    </citation>
    <scope>NUCLEOTIDE SEQUENCE</scope>
    <source>
        <strain evidence="1">RS5133</strain>
    </source>
</reference>
<name>A0AAV5VI57_9BILA</name>
<sequence length="70" mass="8310">RCPKCLAAQLRYLRTSPVRNVYRRKTVGWGLCRCNKSFRRCDLRDSCRPRLDCRSENQTRRSQSPPPLRA</sequence>
<feature type="non-terminal residue" evidence="1">
    <location>
        <position position="1"/>
    </location>
</feature>
<dbReference type="AlphaFoldDB" id="A0AAV5VI57"/>
<dbReference type="Proteomes" id="UP001432322">
    <property type="component" value="Unassembled WGS sequence"/>
</dbReference>